<name>A0AB39IUW0_9GAMM</name>
<dbReference type="Gene3D" id="1.20.1250.20">
    <property type="entry name" value="MFS general substrate transporter like domains"/>
    <property type="match status" value="1"/>
</dbReference>
<evidence type="ECO:0008006" key="5">
    <source>
        <dbReference type="Google" id="ProtNLM"/>
    </source>
</evidence>
<dbReference type="Proteomes" id="UP000810130">
    <property type="component" value="Unassembled WGS sequence"/>
</dbReference>
<organism evidence="3">
    <name type="scientific">Dickeya oryzae</name>
    <dbReference type="NCBI Taxonomy" id="1240404"/>
    <lineage>
        <taxon>Bacteria</taxon>
        <taxon>Pseudomonadati</taxon>
        <taxon>Pseudomonadota</taxon>
        <taxon>Gammaproteobacteria</taxon>
        <taxon>Enterobacterales</taxon>
        <taxon>Pectobacteriaceae</taxon>
        <taxon>Dickeya</taxon>
    </lineage>
</organism>
<gene>
    <name evidence="2" type="ORF">J8657_06700</name>
    <name evidence="3" type="ORF">LF929_003330</name>
</gene>
<keyword evidence="1" id="KW-0472">Membrane</keyword>
<evidence type="ECO:0000313" key="3">
    <source>
        <dbReference type="EMBL" id="XDL25269.1"/>
    </source>
</evidence>
<feature type="transmembrane region" description="Helical" evidence="1">
    <location>
        <begin position="130"/>
        <end position="153"/>
    </location>
</feature>
<feature type="transmembrane region" description="Helical" evidence="1">
    <location>
        <begin position="40"/>
        <end position="58"/>
    </location>
</feature>
<keyword evidence="1" id="KW-1133">Transmembrane helix</keyword>
<feature type="transmembrane region" description="Helical" evidence="1">
    <location>
        <begin position="90"/>
        <end position="109"/>
    </location>
</feature>
<dbReference type="InterPro" id="IPR036259">
    <property type="entry name" value="MFS_trans_sf"/>
</dbReference>
<feature type="transmembrane region" description="Helical" evidence="1">
    <location>
        <begin position="273"/>
        <end position="293"/>
    </location>
</feature>
<dbReference type="GeneID" id="302580673"/>
<keyword evidence="1" id="KW-0812">Transmembrane</keyword>
<dbReference type="SUPFAM" id="SSF103473">
    <property type="entry name" value="MFS general substrate transporter"/>
    <property type="match status" value="1"/>
</dbReference>
<evidence type="ECO:0000313" key="4">
    <source>
        <dbReference type="Proteomes" id="UP000810130"/>
    </source>
</evidence>
<dbReference type="RefSeq" id="WP_210174586.1">
    <property type="nucleotide sequence ID" value="NZ_CP162670.1"/>
</dbReference>
<accession>A0AB39IUW0</accession>
<evidence type="ECO:0000256" key="1">
    <source>
        <dbReference type="SAM" id="Phobius"/>
    </source>
</evidence>
<feature type="transmembrane region" description="Helical" evidence="1">
    <location>
        <begin position="299"/>
        <end position="323"/>
    </location>
</feature>
<feature type="transmembrane region" description="Helical" evidence="1">
    <location>
        <begin position="65"/>
        <end position="84"/>
    </location>
</feature>
<feature type="transmembrane region" description="Helical" evidence="1">
    <location>
        <begin position="241"/>
        <end position="261"/>
    </location>
</feature>
<protein>
    <recommendedName>
        <fullName evidence="5">MFS transporter</fullName>
    </recommendedName>
</protein>
<sequence>MSKTSCSCIVLLAFSLMSSFMVMPYLISTLAPGVGISVNGMTWGLGICNGVAALTLYIRPSFRRAGWLLAAIMALMIVGTSLILVGIKSYLPWVLIVGVAMMRIALVNYSDFNRQAHMQTNTERGIRQALSAANVVSNIISCTVPLAAVFILQKWGASALVNMAVFFSLCCATLGLLLFGRQATLTNIVVSGKPSPGNTARRFLKHMPLYLITLINSVIFAFIYSYIPLRLTDIPDVGQKYIAFYFTINSLVVAFFSFPIMNIIEKLSPDKKTIIILSSLLSLLSIFIFYGYNGNIYRVIFSSSLMAISEIMFLPFVVSLVASRESAEKEMIIRDITLISVSLSATLSSPMAGLIYQGGEAALVAFLIVSSTIVVIASKKLGENPHEK</sequence>
<reference evidence="3" key="2">
    <citation type="submission" date="2024-07" db="EMBL/GenBank/DDBJ databases">
        <authorList>
            <person name="Pedron J."/>
        </authorList>
    </citation>
    <scope>NUCLEOTIDE SEQUENCE</scope>
    <source>
        <strain evidence="3">A003-S1-M15</strain>
    </source>
</reference>
<feature type="transmembrane region" description="Helical" evidence="1">
    <location>
        <begin position="335"/>
        <end position="355"/>
    </location>
</feature>
<reference evidence="2 4" key="1">
    <citation type="submission" date="2021-04" db="EMBL/GenBank/DDBJ databases">
        <title>Genomic and host-range diversity within the Dickeya zeae complex, identification of D. zeae and D. oryzae members, proposal of two novel subspecies D. zeae subsp. zeae subsp. nov. and D. zeae subsp. dombae subsp. nov.</title>
        <authorList>
            <person name="Van Gijsegem F."/>
            <person name="Hugouvieux-Cotte-Pattat N."/>
        </authorList>
    </citation>
    <scope>NUCLEOTIDE SEQUENCE [LARGE SCALE GENOMIC DNA]</scope>
    <source>
        <strain evidence="2 4">FVG03</strain>
    </source>
</reference>
<keyword evidence="4" id="KW-1185">Reference proteome</keyword>
<dbReference type="EMBL" id="CP162670">
    <property type="protein sequence ID" value="XDL25269.1"/>
    <property type="molecule type" value="Genomic_DNA"/>
</dbReference>
<evidence type="ECO:0000313" key="2">
    <source>
        <dbReference type="EMBL" id="MBP2857287.1"/>
    </source>
</evidence>
<dbReference type="EMBL" id="JAGJWX010000004">
    <property type="protein sequence ID" value="MBP2857287.1"/>
    <property type="molecule type" value="Genomic_DNA"/>
</dbReference>
<feature type="transmembrane region" description="Helical" evidence="1">
    <location>
        <begin position="209"/>
        <end position="229"/>
    </location>
</feature>
<dbReference type="AlphaFoldDB" id="A0AB39IUW0"/>
<feature type="transmembrane region" description="Helical" evidence="1">
    <location>
        <begin position="159"/>
        <end position="179"/>
    </location>
</feature>
<feature type="transmembrane region" description="Helical" evidence="1">
    <location>
        <begin position="361"/>
        <end position="378"/>
    </location>
</feature>
<proteinExistence type="predicted"/>